<gene>
    <name evidence="3" type="ORF">GCM10023200_01730</name>
</gene>
<comment type="caution">
    <text evidence="3">The sequence shown here is derived from an EMBL/GenBank/DDBJ whole genome shotgun (WGS) entry which is preliminary data.</text>
</comment>
<proteinExistence type="predicted"/>
<keyword evidence="2" id="KW-0812">Transmembrane</keyword>
<name>A0ABP9A2X0_9PSEU</name>
<organism evidence="3 4">
    <name type="scientific">Actinomycetospora chlora</name>
    <dbReference type="NCBI Taxonomy" id="663608"/>
    <lineage>
        <taxon>Bacteria</taxon>
        <taxon>Bacillati</taxon>
        <taxon>Actinomycetota</taxon>
        <taxon>Actinomycetes</taxon>
        <taxon>Pseudonocardiales</taxon>
        <taxon>Pseudonocardiaceae</taxon>
        <taxon>Actinomycetospora</taxon>
    </lineage>
</organism>
<dbReference type="RefSeq" id="WP_345410345.1">
    <property type="nucleotide sequence ID" value="NZ_BAABHO010000001.1"/>
</dbReference>
<protein>
    <submittedName>
        <fullName evidence="3">Uncharacterized protein</fullName>
    </submittedName>
</protein>
<dbReference type="Proteomes" id="UP001500928">
    <property type="component" value="Unassembled WGS sequence"/>
</dbReference>
<reference evidence="4" key="1">
    <citation type="journal article" date="2019" name="Int. J. Syst. Evol. Microbiol.">
        <title>The Global Catalogue of Microorganisms (GCM) 10K type strain sequencing project: providing services to taxonomists for standard genome sequencing and annotation.</title>
        <authorList>
            <consortium name="The Broad Institute Genomics Platform"/>
            <consortium name="The Broad Institute Genome Sequencing Center for Infectious Disease"/>
            <person name="Wu L."/>
            <person name="Ma J."/>
        </authorList>
    </citation>
    <scope>NUCLEOTIDE SEQUENCE [LARGE SCALE GENOMIC DNA]</scope>
    <source>
        <strain evidence="4">JCM 17979</strain>
    </source>
</reference>
<feature type="transmembrane region" description="Helical" evidence="2">
    <location>
        <begin position="22"/>
        <end position="39"/>
    </location>
</feature>
<feature type="transmembrane region" description="Helical" evidence="2">
    <location>
        <begin position="77"/>
        <end position="100"/>
    </location>
</feature>
<accession>A0ABP9A2X0</accession>
<evidence type="ECO:0000313" key="3">
    <source>
        <dbReference type="EMBL" id="GAA4772990.1"/>
    </source>
</evidence>
<sequence length="263" mass="29172">MVTTGVVARGAAEAAEIADERLMFGVLGLIGVAVIWLAWSGRWRSWQYAILTFWLVTVWPPTCALFLLYALTAFAVHPVVVVLALLFVLWWLAGWVLLFVRPAWYGPRWYREERRARAAEPPVTNHVPAERNSEQVARAARAPRKPLARRRVLLLDPAFGRPHPAQTEGTAAGHLLLYPDELVFAADRGDDAVRPGPTVRSLIATDIVDIRPDGGTTVTGGQVRLPRLHVETTDGPGWTFEAVRAGATLDDLRQVYLEAPHRP</sequence>
<evidence type="ECO:0000256" key="1">
    <source>
        <dbReference type="SAM" id="MobiDB-lite"/>
    </source>
</evidence>
<keyword evidence="2" id="KW-0472">Membrane</keyword>
<feature type="transmembrane region" description="Helical" evidence="2">
    <location>
        <begin position="51"/>
        <end position="71"/>
    </location>
</feature>
<evidence type="ECO:0000313" key="4">
    <source>
        <dbReference type="Proteomes" id="UP001500928"/>
    </source>
</evidence>
<keyword evidence="2" id="KW-1133">Transmembrane helix</keyword>
<evidence type="ECO:0000256" key="2">
    <source>
        <dbReference type="SAM" id="Phobius"/>
    </source>
</evidence>
<dbReference type="EMBL" id="BAABHO010000001">
    <property type="protein sequence ID" value="GAA4772990.1"/>
    <property type="molecule type" value="Genomic_DNA"/>
</dbReference>
<feature type="region of interest" description="Disordered" evidence="1">
    <location>
        <begin position="121"/>
        <end position="140"/>
    </location>
</feature>
<keyword evidence="4" id="KW-1185">Reference proteome</keyword>